<dbReference type="EMBL" id="JAMKPW020000004">
    <property type="protein sequence ID" value="KAK8219261.1"/>
    <property type="molecule type" value="Genomic_DNA"/>
</dbReference>
<evidence type="ECO:0000313" key="2">
    <source>
        <dbReference type="Proteomes" id="UP001320706"/>
    </source>
</evidence>
<gene>
    <name evidence="1" type="ORF">M8818_000995</name>
</gene>
<sequence length="572" mass="59730">MSEPKRRAAETFVPGGLTIAFAPSSGSTSTSQPQQSGGLFGSTATAQPQQSGGLFGGGATSQPAQSGGLFGGAAQQPQQSGGLFGASTAASQPAQSGGLFGGTNTTPQPSGGLFGNTGNNTQQSGGGLFGGNAQQSQPQQSGGLFGGTLGGNQNNAQSGGGLFGGLGQNQNQNQNQPQQQQGGGLFGGLGTQNKPAGSSLFGGSTAQQQQPQNTQQSSMFGNSLFNKSTAPLAGSLTMGQGNQQQQTVPGTKIDLSNVRPTTRFADLHDELKKELENIDDFIRNQENLCTQCEAMMPAHSSNLSTIPPDVDLINSKLETVELALENDSRVIEQAKELEKGDRKDLERCMRVIENLRLPSQFHYVGSSSSYGRSRAAAQSPGEEEGYDVDLVSYFDREAAAMQETLEMYNGHLAEIEQHLRVVEASTMQQGQAMMAQRGAGSEDTVRELADTLRGFEDGILGAAGLVGACREGVNELVLGKAGGDRGFSRSGRHPWRSGQVEKAEQHGDESVLTTSDSKGASPAVVSHMSAVARDVSEGTQDSKALSALTDDEWAAAFALVQMSKQGEKEKKK</sequence>
<name>A0ACC3SLZ3_9PEZI</name>
<protein>
    <submittedName>
        <fullName evidence="1">Uncharacterized protein</fullName>
    </submittedName>
</protein>
<comment type="caution">
    <text evidence="1">The sequence shown here is derived from an EMBL/GenBank/DDBJ whole genome shotgun (WGS) entry which is preliminary data.</text>
</comment>
<dbReference type="Proteomes" id="UP001320706">
    <property type="component" value="Unassembled WGS sequence"/>
</dbReference>
<keyword evidence="2" id="KW-1185">Reference proteome</keyword>
<reference evidence="1" key="1">
    <citation type="submission" date="2024-02" db="EMBL/GenBank/DDBJ databases">
        <title>Metagenome Assembled Genome of Zalaria obscura JY119.</title>
        <authorList>
            <person name="Vighnesh L."/>
            <person name="Jagadeeshwari U."/>
            <person name="Venkata Ramana C."/>
            <person name="Sasikala C."/>
        </authorList>
    </citation>
    <scope>NUCLEOTIDE SEQUENCE</scope>
    <source>
        <strain evidence="1">JY119</strain>
    </source>
</reference>
<organism evidence="1 2">
    <name type="scientific">Zalaria obscura</name>
    <dbReference type="NCBI Taxonomy" id="2024903"/>
    <lineage>
        <taxon>Eukaryota</taxon>
        <taxon>Fungi</taxon>
        <taxon>Dikarya</taxon>
        <taxon>Ascomycota</taxon>
        <taxon>Pezizomycotina</taxon>
        <taxon>Dothideomycetes</taxon>
        <taxon>Dothideomycetidae</taxon>
        <taxon>Dothideales</taxon>
        <taxon>Zalariaceae</taxon>
        <taxon>Zalaria</taxon>
    </lineage>
</organism>
<accession>A0ACC3SLZ3</accession>
<evidence type="ECO:0000313" key="1">
    <source>
        <dbReference type="EMBL" id="KAK8219261.1"/>
    </source>
</evidence>
<proteinExistence type="predicted"/>